<reference evidence="3" key="1">
    <citation type="submission" date="2017-02" db="EMBL/GenBank/DDBJ databases">
        <authorList>
            <person name="Varghese N."/>
            <person name="Submissions S."/>
        </authorList>
    </citation>
    <scope>NUCLEOTIDE SEQUENCE [LARGE SCALE GENOMIC DNA]</scope>
    <source>
        <strain evidence="3">ATCC BAA-1030</strain>
    </source>
</reference>
<dbReference type="InterPro" id="IPR018647">
    <property type="entry name" value="SLFN_3-like_DNA/RNA_helicase"/>
</dbReference>
<gene>
    <name evidence="2" type="ORF">SAMN02745116_01176</name>
</gene>
<dbReference type="EMBL" id="FUXI01000011">
    <property type="protein sequence ID" value="SJZ69226.1"/>
    <property type="molecule type" value="Genomic_DNA"/>
</dbReference>
<keyword evidence="2" id="KW-0378">Hydrolase</keyword>
<dbReference type="Pfam" id="PF09848">
    <property type="entry name" value="SLFN-g3_helicase"/>
    <property type="match status" value="1"/>
</dbReference>
<proteinExistence type="predicted"/>
<dbReference type="AlphaFoldDB" id="A0A1T4MQX1"/>
<evidence type="ECO:0000313" key="3">
    <source>
        <dbReference type="Proteomes" id="UP000190328"/>
    </source>
</evidence>
<keyword evidence="2" id="KW-0347">Helicase</keyword>
<name>A0A1T4MQX1_9ENTE</name>
<sequence>MDFLTLKKGIELCEFDTQRIIDTYGVEFKNNGSKEYGAKSEAEVFYSFISFLLKNKVSEVDLLLETDYFNFGYVIPQIGKEFDLLRIGENSIVNIELKSSATEEKMLEQLKNNYFYLTFLGKPIYFYSFSADTETFIKVYISKTGEVEKSEVELNYSFIDDLKEQKKYDKPNFQDYNLLFNIDNYLVSPFNDVEDFYNGKYLLTKEQQQMKKEILKGDKSVHMIEGKAGTGKSLLLYDIAKELISNPEYNLSKVKIFHCGYLNKGHEALQKKGFDIRGIKSIESVLQEENFDFLLIDETQRLKEEQFKILEEKLSNHDKKFIFSIDSEQTLKISEDKAKIKNKLLDYIQKNGQYKRELKEKRRNNISMRKFIQYLFSLPVDLNEINGIKNNKNEIQIKYFDNYQRMEEFICQAEERKYTSIRFTADIHGDNPLKEISDKNDTVKKNSHRVIGQEFDNVLVMLDQHFEYRLNEKKTKYGICCNANSYYSGRNMLFQNISRVRKKLLICIVNNEDMFEKISSILTYVTSEKK</sequence>
<evidence type="ECO:0000313" key="2">
    <source>
        <dbReference type="EMBL" id="SJZ69226.1"/>
    </source>
</evidence>
<dbReference type="InterPro" id="IPR027417">
    <property type="entry name" value="P-loop_NTPase"/>
</dbReference>
<accession>A0A1T4MQX1</accession>
<dbReference type="RefSeq" id="WP_078807108.1">
    <property type="nucleotide sequence ID" value="NZ_FUXI01000011.1"/>
</dbReference>
<dbReference type="GO" id="GO:0004386">
    <property type="term" value="F:helicase activity"/>
    <property type="evidence" value="ECO:0007669"/>
    <property type="project" value="UniProtKB-KW"/>
</dbReference>
<keyword evidence="2" id="KW-0067">ATP-binding</keyword>
<dbReference type="STRING" id="263852.SAMN02745116_01176"/>
<dbReference type="Proteomes" id="UP000190328">
    <property type="component" value="Unassembled WGS sequence"/>
</dbReference>
<evidence type="ECO:0000259" key="1">
    <source>
        <dbReference type="Pfam" id="PF09848"/>
    </source>
</evidence>
<organism evidence="2 3">
    <name type="scientific">Pilibacter termitis</name>
    <dbReference type="NCBI Taxonomy" id="263852"/>
    <lineage>
        <taxon>Bacteria</taxon>
        <taxon>Bacillati</taxon>
        <taxon>Bacillota</taxon>
        <taxon>Bacilli</taxon>
        <taxon>Lactobacillales</taxon>
        <taxon>Enterococcaceae</taxon>
        <taxon>Pilibacter</taxon>
    </lineage>
</organism>
<protein>
    <submittedName>
        <fullName evidence="2">Replication restart DNA helicase PriA</fullName>
    </submittedName>
</protein>
<keyword evidence="2" id="KW-0547">Nucleotide-binding</keyword>
<dbReference type="OrthoDB" id="1411900at2"/>
<keyword evidence="3" id="KW-1185">Reference proteome</keyword>
<feature type="domain" description="Schlafen group 3-like DNA/RNA helicase" evidence="1">
    <location>
        <begin position="219"/>
        <end position="441"/>
    </location>
</feature>
<dbReference type="SUPFAM" id="SSF52540">
    <property type="entry name" value="P-loop containing nucleoside triphosphate hydrolases"/>
    <property type="match status" value="1"/>
</dbReference>
<dbReference type="Gene3D" id="3.40.50.300">
    <property type="entry name" value="P-loop containing nucleotide triphosphate hydrolases"/>
    <property type="match status" value="1"/>
</dbReference>